<dbReference type="SUPFAM" id="SSF56784">
    <property type="entry name" value="HAD-like"/>
    <property type="match status" value="1"/>
</dbReference>
<protein>
    <submittedName>
        <fullName evidence="1">Phosphatase</fullName>
    </submittedName>
</protein>
<dbReference type="InterPro" id="IPR041492">
    <property type="entry name" value="HAD_2"/>
</dbReference>
<dbReference type="PANTHER" id="PTHR43434">
    <property type="entry name" value="PHOSPHOGLYCOLATE PHOSPHATASE"/>
    <property type="match status" value="1"/>
</dbReference>
<dbReference type="InterPro" id="IPR036412">
    <property type="entry name" value="HAD-like_sf"/>
</dbReference>
<gene>
    <name evidence="1" type="ORF">MNBD_BACTEROID05-674</name>
</gene>
<dbReference type="Pfam" id="PF13419">
    <property type="entry name" value="HAD_2"/>
    <property type="match status" value="1"/>
</dbReference>
<dbReference type="SFLD" id="SFLDS00003">
    <property type="entry name" value="Haloacid_Dehalogenase"/>
    <property type="match status" value="1"/>
</dbReference>
<dbReference type="Gene3D" id="1.10.150.730">
    <property type="match status" value="1"/>
</dbReference>
<organism evidence="1">
    <name type="scientific">hydrothermal vent metagenome</name>
    <dbReference type="NCBI Taxonomy" id="652676"/>
    <lineage>
        <taxon>unclassified sequences</taxon>
        <taxon>metagenomes</taxon>
        <taxon>ecological metagenomes</taxon>
    </lineage>
</organism>
<dbReference type="EMBL" id="UOEN01000154">
    <property type="protein sequence ID" value="VAW13187.1"/>
    <property type="molecule type" value="Genomic_DNA"/>
</dbReference>
<dbReference type="GO" id="GO:0005829">
    <property type="term" value="C:cytosol"/>
    <property type="evidence" value="ECO:0007669"/>
    <property type="project" value="TreeGrafter"/>
</dbReference>
<name>A0A3B0TIQ8_9ZZZZ</name>
<dbReference type="Gene3D" id="3.40.50.1000">
    <property type="entry name" value="HAD superfamily/HAD-like"/>
    <property type="match status" value="1"/>
</dbReference>
<dbReference type="InterPro" id="IPR050155">
    <property type="entry name" value="HAD-like_hydrolase_sf"/>
</dbReference>
<proteinExistence type="predicted"/>
<reference evidence="1" key="1">
    <citation type="submission" date="2018-06" db="EMBL/GenBank/DDBJ databases">
        <authorList>
            <person name="Zhirakovskaya E."/>
        </authorList>
    </citation>
    <scope>NUCLEOTIDE SEQUENCE</scope>
</reference>
<dbReference type="SFLD" id="SFLDG01129">
    <property type="entry name" value="C1.5:_HAD__Beta-PGM__Phosphata"/>
    <property type="match status" value="1"/>
</dbReference>
<accession>A0A3B0TIQ8</accession>
<dbReference type="GO" id="GO:0006281">
    <property type="term" value="P:DNA repair"/>
    <property type="evidence" value="ECO:0007669"/>
    <property type="project" value="TreeGrafter"/>
</dbReference>
<evidence type="ECO:0000313" key="1">
    <source>
        <dbReference type="EMBL" id="VAW13187.1"/>
    </source>
</evidence>
<dbReference type="AlphaFoldDB" id="A0A3B0TIQ8"/>
<dbReference type="GO" id="GO:0008967">
    <property type="term" value="F:phosphoglycolate phosphatase activity"/>
    <property type="evidence" value="ECO:0007669"/>
    <property type="project" value="TreeGrafter"/>
</dbReference>
<sequence length="235" mass="27031">MKIDAILWDYDGTLVNSVPKNIDITKQILSVVAPRLAGKNLPYYLKSEKEYHIANHQSKNWQDLYVNYYGLTEKEMLEAGTMWTEYQLKNLTPVELFTEIEQTINQIHLPQGICSQNSSENINQVLENNNLSHKFNSIIGYDDIPSEAQKPSAFGGIKCLKQIFKTTLNKNIIFIGDHEGDVEFARNIEKELYENSKVISVVAKYSGAKTKSWNYKPDFEIETPTDLLEIINNYR</sequence>
<dbReference type="PANTHER" id="PTHR43434:SF1">
    <property type="entry name" value="PHOSPHOGLYCOLATE PHOSPHATASE"/>
    <property type="match status" value="1"/>
</dbReference>
<dbReference type="InterPro" id="IPR023214">
    <property type="entry name" value="HAD_sf"/>
</dbReference>